<dbReference type="InterPro" id="IPR031732">
    <property type="entry name" value="DUF4729"/>
</dbReference>
<dbReference type="OrthoDB" id="7967959at2759"/>
<dbReference type="Proteomes" id="UP000008820">
    <property type="component" value="Chromosome 1"/>
</dbReference>
<sequence length="382" mass="43681">MEQNVNCNELKPQTSQTSLTLSELDDSEWLSSFTPHAQSTGKDHLSTGVIDSKMECDLPRLSAASDKSIKNDNMEAAKLTSELVTMRTNGKEYVLPFKIRPECGENQPSTYDPVKHLDRYPTEGLDCNDLPHQKQIETVLQKKDLCGDFSIAPSNKKKCHFETPSCKQDATREHESNKICWCSMNSAKELKVDRKPFQCPISSCGDFVSSAFYSCHLKIEHCGLILEGLNPGKVRTILINPELNIHGKNHCNIVYYLTDKLRDFGQSEFQNVVPVLLMSSKFQFIDLEREIQSDQRLNQAAQSSRYHYIFWFTGIVSEKLKIQYSLKINSWQRHQGPIYPLSQRQDLKSVFQSGSAMILSQMWVDKLISRKDRLMEIKLTLS</sequence>
<dbReference type="EnsemblMetazoa" id="AAEL022342-RA">
    <property type="protein sequence ID" value="AAEL022342-PA"/>
    <property type="gene ID" value="AAEL022342"/>
</dbReference>
<dbReference type="AlphaFoldDB" id="A0A6I8TPG9"/>
<reference evidence="2 3" key="1">
    <citation type="submission" date="2017-06" db="EMBL/GenBank/DDBJ databases">
        <title>Aedes aegypti genome working group (AGWG) sequencing and assembly.</title>
        <authorList>
            <consortium name="Aedes aegypti Genome Working Group (AGWG)"/>
            <person name="Matthews B.J."/>
        </authorList>
    </citation>
    <scope>NUCLEOTIDE SEQUENCE [LARGE SCALE GENOMIC DNA]</scope>
    <source>
        <strain evidence="2 3">LVP_AGWG</strain>
    </source>
</reference>
<accession>A0A6I8TPG9</accession>
<protein>
    <recommendedName>
        <fullName evidence="1">DUF4729 domain-containing protein</fullName>
    </recommendedName>
</protein>
<evidence type="ECO:0000313" key="3">
    <source>
        <dbReference type="Proteomes" id="UP000008820"/>
    </source>
</evidence>
<name>A0A6I8TPG9_AEDAE</name>
<evidence type="ECO:0000259" key="1">
    <source>
        <dbReference type="Pfam" id="PF15866"/>
    </source>
</evidence>
<feature type="domain" description="DUF4729" evidence="1">
    <location>
        <begin position="198"/>
        <end position="368"/>
    </location>
</feature>
<dbReference type="Pfam" id="PF15866">
    <property type="entry name" value="DUF4729"/>
    <property type="match status" value="1"/>
</dbReference>
<gene>
    <name evidence="2" type="primary">110679095</name>
</gene>
<evidence type="ECO:0000313" key="2">
    <source>
        <dbReference type="EnsemblMetazoa" id="AAEL022342-PA"/>
    </source>
</evidence>
<reference evidence="2" key="2">
    <citation type="submission" date="2020-05" db="UniProtKB">
        <authorList>
            <consortium name="EnsemblMetazoa"/>
        </authorList>
    </citation>
    <scope>IDENTIFICATION</scope>
    <source>
        <strain evidence="2">LVP_AGWG</strain>
    </source>
</reference>
<dbReference type="InParanoid" id="A0A6I8TPG9"/>
<proteinExistence type="predicted"/>
<keyword evidence="3" id="KW-1185">Reference proteome</keyword>
<organism evidence="2 3">
    <name type="scientific">Aedes aegypti</name>
    <name type="common">Yellowfever mosquito</name>
    <name type="synonym">Culex aegypti</name>
    <dbReference type="NCBI Taxonomy" id="7159"/>
    <lineage>
        <taxon>Eukaryota</taxon>
        <taxon>Metazoa</taxon>
        <taxon>Ecdysozoa</taxon>
        <taxon>Arthropoda</taxon>
        <taxon>Hexapoda</taxon>
        <taxon>Insecta</taxon>
        <taxon>Pterygota</taxon>
        <taxon>Neoptera</taxon>
        <taxon>Endopterygota</taxon>
        <taxon>Diptera</taxon>
        <taxon>Nematocera</taxon>
        <taxon>Culicoidea</taxon>
        <taxon>Culicidae</taxon>
        <taxon>Culicinae</taxon>
        <taxon>Aedini</taxon>
        <taxon>Aedes</taxon>
        <taxon>Stegomyia</taxon>
    </lineage>
</organism>